<protein>
    <recommendedName>
        <fullName evidence="8">Mannosyltransferase</fullName>
        <ecNumber evidence="8">2.4.1.-</ecNumber>
    </recommendedName>
</protein>
<evidence type="ECO:0000256" key="7">
    <source>
        <dbReference type="ARBA" id="ARBA00023136"/>
    </source>
</evidence>
<dbReference type="EMBL" id="HBNS01019773">
    <property type="protein sequence ID" value="CAE4608746.1"/>
    <property type="molecule type" value="Transcribed_RNA"/>
</dbReference>
<evidence type="ECO:0000256" key="6">
    <source>
        <dbReference type="ARBA" id="ARBA00022989"/>
    </source>
</evidence>
<evidence type="ECO:0000256" key="2">
    <source>
        <dbReference type="ARBA" id="ARBA00022676"/>
    </source>
</evidence>
<comment type="subcellular location">
    <subcellularLocation>
        <location evidence="1 8">Endoplasmic reticulum membrane</location>
        <topology evidence="1 8">Multi-pass membrane protein</topology>
    </subcellularLocation>
</comment>
<dbReference type="PANTHER" id="PTHR22760:SF4">
    <property type="entry name" value="GPI MANNOSYLTRANSFERASE 3"/>
    <property type="match status" value="1"/>
</dbReference>
<keyword evidence="2 8" id="KW-0328">Glycosyltransferase</keyword>
<evidence type="ECO:0000313" key="9">
    <source>
        <dbReference type="EMBL" id="CAE4608746.1"/>
    </source>
</evidence>
<comment type="similarity">
    <text evidence="8">Belongs to the glycosyltransferase 22 family.</text>
</comment>
<comment type="caution">
    <text evidence="8">Lacks conserved residue(s) required for the propagation of feature annotation.</text>
</comment>
<dbReference type="InterPro" id="IPR005599">
    <property type="entry name" value="GPI_mannosylTrfase"/>
</dbReference>
<evidence type="ECO:0000256" key="5">
    <source>
        <dbReference type="ARBA" id="ARBA00022824"/>
    </source>
</evidence>
<dbReference type="GO" id="GO:0005789">
    <property type="term" value="C:endoplasmic reticulum membrane"/>
    <property type="evidence" value="ECO:0007669"/>
    <property type="project" value="UniProtKB-SubCell"/>
</dbReference>
<evidence type="ECO:0000256" key="4">
    <source>
        <dbReference type="ARBA" id="ARBA00022692"/>
    </source>
</evidence>
<evidence type="ECO:0000256" key="1">
    <source>
        <dbReference type="ARBA" id="ARBA00004477"/>
    </source>
</evidence>
<reference evidence="9" key="1">
    <citation type="submission" date="2021-01" db="EMBL/GenBank/DDBJ databases">
        <authorList>
            <person name="Corre E."/>
            <person name="Pelletier E."/>
            <person name="Niang G."/>
            <person name="Scheremetjew M."/>
            <person name="Finn R."/>
            <person name="Kale V."/>
            <person name="Holt S."/>
            <person name="Cochrane G."/>
            <person name="Meng A."/>
            <person name="Brown T."/>
            <person name="Cohen L."/>
        </authorList>
    </citation>
    <scope>NUCLEOTIDE SEQUENCE</scope>
    <source>
        <strain evidence="9">GSO104</strain>
    </source>
</reference>
<gene>
    <name evidence="9" type="ORF">DBRI00130_LOCUS15709</name>
</gene>
<organism evidence="9">
    <name type="scientific">Ditylum brightwellii</name>
    <dbReference type="NCBI Taxonomy" id="49249"/>
    <lineage>
        <taxon>Eukaryota</taxon>
        <taxon>Sar</taxon>
        <taxon>Stramenopiles</taxon>
        <taxon>Ochrophyta</taxon>
        <taxon>Bacillariophyta</taxon>
        <taxon>Mediophyceae</taxon>
        <taxon>Lithodesmiophycidae</taxon>
        <taxon>Lithodesmiales</taxon>
        <taxon>Lithodesmiaceae</taxon>
        <taxon>Ditylum</taxon>
    </lineage>
</organism>
<dbReference type="AlphaFoldDB" id="A0A7S4RAW5"/>
<evidence type="ECO:0000256" key="8">
    <source>
        <dbReference type="RuleBase" id="RU363075"/>
    </source>
</evidence>
<sequence>MHSISEHKEFRFILPILPLVCILAGHAIDQYFLSSSTPTSSYSFLVSSWLNRLPRQRKMSILCVAIILLNYPHLLFLCRIHQRAPIEVNKFITGTIQSWEVMKHNTSTSEEETALMASSSQLLKNVDSSSSSRSHYSIHYLMGCHSTPLYSHLHVPNVRIDAWTLDCSPSCRSNPHVLCESDLFHRDPALFVKTSYGLNKEETNLCSKDNGSDELCPNASTMLGPTTPDFLVIFENEANQIRDLLGELGFKEMSRFSHSIESLTLYNTHDDPENGRSNSTSLFHGFEKLLHYRLGVNFDHVILFVRDK</sequence>
<dbReference type="GO" id="GO:0000026">
    <property type="term" value="F:alpha-1,2-mannosyltransferase activity"/>
    <property type="evidence" value="ECO:0007669"/>
    <property type="project" value="TreeGrafter"/>
</dbReference>
<feature type="transmembrane region" description="Helical" evidence="8">
    <location>
        <begin position="59"/>
        <end position="78"/>
    </location>
</feature>
<keyword evidence="6 8" id="KW-1133">Transmembrane helix</keyword>
<keyword evidence="4 8" id="KW-0812">Transmembrane</keyword>
<dbReference type="GO" id="GO:0006506">
    <property type="term" value="P:GPI anchor biosynthetic process"/>
    <property type="evidence" value="ECO:0007669"/>
    <property type="project" value="TreeGrafter"/>
</dbReference>
<keyword evidence="5 8" id="KW-0256">Endoplasmic reticulum</keyword>
<keyword evidence="3" id="KW-0808">Transferase</keyword>
<name>A0A7S4RAW5_9STRA</name>
<proteinExistence type="inferred from homology"/>
<dbReference type="PANTHER" id="PTHR22760">
    <property type="entry name" value="GLYCOSYLTRANSFERASE"/>
    <property type="match status" value="1"/>
</dbReference>
<dbReference type="EC" id="2.4.1.-" evidence="8"/>
<feature type="transmembrane region" description="Helical" evidence="8">
    <location>
        <begin position="12"/>
        <end position="33"/>
    </location>
</feature>
<dbReference type="Pfam" id="PF03901">
    <property type="entry name" value="Glyco_transf_22"/>
    <property type="match status" value="1"/>
</dbReference>
<keyword evidence="7 8" id="KW-0472">Membrane</keyword>
<evidence type="ECO:0000256" key="3">
    <source>
        <dbReference type="ARBA" id="ARBA00022679"/>
    </source>
</evidence>
<accession>A0A7S4RAW5</accession>